<proteinExistence type="predicted"/>
<feature type="transmembrane region" description="Helical" evidence="7">
    <location>
        <begin position="163"/>
        <end position="184"/>
    </location>
</feature>
<feature type="transmembrane region" description="Helical" evidence="7">
    <location>
        <begin position="448"/>
        <end position="469"/>
    </location>
</feature>
<gene>
    <name evidence="8" type="ORF">QBC37DRAFT_172082</name>
</gene>
<dbReference type="Pfam" id="PF13520">
    <property type="entry name" value="AA_permease_2"/>
    <property type="match status" value="1"/>
</dbReference>
<evidence type="ECO:0000256" key="1">
    <source>
        <dbReference type="ARBA" id="ARBA00004141"/>
    </source>
</evidence>
<evidence type="ECO:0000256" key="4">
    <source>
        <dbReference type="ARBA" id="ARBA00022989"/>
    </source>
</evidence>
<feature type="transmembrane region" description="Helical" evidence="7">
    <location>
        <begin position="74"/>
        <end position="95"/>
    </location>
</feature>
<comment type="subcellular location">
    <subcellularLocation>
        <location evidence="1">Membrane</location>
        <topology evidence="1">Multi-pass membrane protein</topology>
    </subcellularLocation>
</comment>
<evidence type="ECO:0000256" key="7">
    <source>
        <dbReference type="SAM" id="Phobius"/>
    </source>
</evidence>
<evidence type="ECO:0000256" key="3">
    <source>
        <dbReference type="ARBA" id="ARBA00022692"/>
    </source>
</evidence>
<feature type="transmembrane region" description="Helical" evidence="7">
    <location>
        <begin position="475"/>
        <end position="496"/>
    </location>
</feature>
<dbReference type="Proteomes" id="UP001301769">
    <property type="component" value="Unassembled WGS sequence"/>
</dbReference>
<dbReference type="GO" id="GO:0016020">
    <property type="term" value="C:membrane"/>
    <property type="evidence" value="ECO:0007669"/>
    <property type="project" value="UniProtKB-SubCell"/>
</dbReference>
<dbReference type="Gene3D" id="1.20.1740.10">
    <property type="entry name" value="Amino acid/polyamine transporter I"/>
    <property type="match status" value="1"/>
</dbReference>
<feature type="transmembrane region" description="Helical" evidence="7">
    <location>
        <begin position="275"/>
        <end position="299"/>
    </location>
</feature>
<feature type="transmembrane region" description="Helical" evidence="7">
    <location>
        <begin position="517"/>
        <end position="541"/>
    </location>
</feature>
<keyword evidence="9" id="KW-1185">Reference proteome</keyword>
<evidence type="ECO:0000313" key="9">
    <source>
        <dbReference type="Proteomes" id="UP001301769"/>
    </source>
</evidence>
<dbReference type="EMBL" id="MU858108">
    <property type="protein sequence ID" value="KAK4213492.1"/>
    <property type="molecule type" value="Genomic_DNA"/>
</dbReference>
<keyword evidence="5 7" id="KW-0472">Membrane</keyword>
<comment type="caution">
    <text evidence="8">The sequence shown here is derived from an EMBL/GenBank/DDBJ whole genome shotgun (WGS) entry which is preliminary data.</text>
</comment>
<keyword evidence="2" id="KW-0813">Transport</keyword>
<evidence type="ECO:0000256" key="6">
    <source>
        <dbReference type="SAM" id="MobiDB-lite"/>
    </source>
</evidence>
<reference evidence="8" key="2">
    <citation type="submission" date="2023-05" db="EMBL/GenBank/DDBJ databases">
        <authorList>
            <consortium name="Lawrence Berkeley National Laboratory"/>
            <person name="Steindorff A."/>
            <person name="Hensen N."/>
            <person name="Bonometti L."/>
            <person name="Westerberg I."/>
            <person name="Brannstrom I.O."/>
            <person name="Guillou S."/>
            <person name="Cros-Aarteil S."/>
            <person name="Calhoun S."/>
            <person name="Haridas S."/>
            <person name="Kuo A."/>
            <person name="Mondo S."/>
            <person name="Pangilinan J."/>
            <person name="Riley R."/>
            <person name="Labutti K."/>
            <person name="Andreopoulos B."/>
            <person name="Lipzen A."/>
            <person name="Chen C."/>
            <person name="Yanf M."/>
            <person name="Daum C."/>
            <person name="Ng V."/>
            <person name="Clum A."/>
            <person name="Ohm R."/>
            <person name="Martin F."/>
            <person name="Silar P."/>
            <person name="Natvig D."/>
            <person name="Lalanne C."/>
            <person name="Gautier V."/>
            <person name="Ament-Velasquez S.L."/>
            <person name="Kruys A."/>
            <person name="Hutchinson M.I."/>
            <person name="Powell A.J."/>
            <person name="Barry K."/>
            <person name="Miller A.N."/>
            <person name="Grigoriev I.V."/>
            <person name="Debuchy R."/>
            <person name="Gladieux P."/>
            <person name="Thoren M.H."/>
            <person name="Johannesson H."/>
        </authorList>
    </citation>
    <scope>NUCLEOTIDE SEQUENCE</scope>
    <source>
        <strain evidence="8">PSN293</strain>
    </source>
</reference>
<feature type="transmembrane region" description="Helical" evidence="7">
    <location>
        <begin position="116"/>
        <end position="143"/>
    </location>
</feature>
<evidence type="ECO:0000256" key="2">
    <source>
        <dbReference type="ARBA" id="ARBA00022448"/>
    </source>
</evidence>
<name>A0AAN6YCG4_9PEZI</name>
<feature type="transmembrane region" description="Helical" evidence="7">
    <location>
        <begin position="41"/>
        <end position="62"/>
    </location>
</feature>
<keyword evidence="4 7" id="KW-1133">Transmembrane helix</keyword>
<feature type="transmembrane region" description="Helical" evidence="7">
    <location>
        <begin position="196"/>
        <end position="215"/>
    </location>
</feature>
<evidence type="ECO:0000256" key="5">
    <source>
        <dbReference type="ARBA" id="ARBA00023136"/>
    </source>
</evidence>
<organism evidence="8 9">
    <name type="scientific">Rhypophila decipiens</name>
    <dbReference type="NCBI Taxonomy" id="261697"/>
    <lineage>
        <taxon>Eukaryota</taxon>
        <taxon>Fungi</taxon>
        <taxon>Dikarya</taxon>
        <taxon>Ascomycota</taxon>
        <taxon>Pezizomycotina</taxon>
        <taxon>Sordariomycetes</taxon>
        <taxon>Sordariomycetidae</taxon>
        <taxon>Sordariales</taxon>
        <taxon>Naviculisporaceae</taxon>
        <taxon>Rhypophila</taxon>
    </lineage>
</organism>
<keyword evidence="3 7" id="KW-0812">Transmembrane</keyword>
<dbReference type="InterPro" id="IPR002293">
    <property type="entry name" value="AA/rel_permease1"/>
</dbReference>
<dbReference type="AlphaFoldDB" id="A0AAN6YCG4"/>
<accession>A0AAN6YCG4</accession>
<feature type="transmembrane region" description="Helical" evidence="7">
    <location>
        <begin position="403"/>
        <end position="427"/>
    </location>
</feature>
<dbReference type="PANTHER" id="PTHR45649">
    <property type="entry name" value="AMINO-ACID PERMEASE BAT1"/>
    <property type="match status" value="1"/>
</dbReference>
<dbReference type="GO" id="GO:0022857">
    <property type="term" value="F:transmembrane transporter activity"/>
    <property type="evidence" value="ECO:0007669"/>
    <property type="project" value="InterPro"/>
</dbReference>
<feature type="region of interest" description="Disordered" evidence="6">
    <location>
        <begin position="571"/>
        <end position="590"/>
    </location>
</feature>
<dbReference type="PANTHER" id="PTHR45649:SF28">
    <property type="entry name" value="TRANSPORTER, PUTATIVE (EUROFUNG)-RELATED"/>
    <property type="match status" value="1"/>
</dbReference>
<evidence type="ECO:0000313" key="8">
    <source>
        <dbReference type="EMBL" id="KAK4213492.1"/>
    </source>
</evidence>
<sequence length="590" mass="64669">MDEKKPSPPGSQLESGETSEEIDVINILGYKPELRKNRSMFTLLFQSLAIAAIPYGFGGPLITSIIGGGQLPMFIGWILVLILSECVALSLAELASRYPTSAGPYYWSFQLAPHRFRTVLSFITGWTWLIGNWTITLSVNFGFASLVAASVALYHPDFATELTSWQLLLMFYAFCIIAFVICAYGNRFLPMVDTFCAGFTAVTIFVTLVCLAVKADVGRHSVADTLVYYDDSFSGWGKFSFFIGILPCAYTFSAVGMVSVMAEECRDPAVKLPKALALCVPVGGIAGLFFIIPICATLPPLEDIFEAPVAQALPYIFARVMGSPGGGLALTLLVMVVTFFCSISITVAASRCTWAFARDKAIPFSRFFSKVDKRFDTPINALALLTVVQMLLGLINLGSSSAFLAFVSVGVIALAVSYAIPVVISMYHFRREVNNARWTMGPIIGWPVNILAVLFIAFETVLFSMPSVIPVNEVTMNYAVVVFFGFMALSAVWYFAWAHKGEFTFSSLLFFLDSNPFLRRLGGWCLFVCLFVLFWSGLALIEGRDPLLPLSACLLLHHTVKSHEKRANSNPFSVVYKGPPESDGLSAEPE</sequence>
<feature type="transmembrane region" description="Helical" evidence="7">
    <location>
        <begin position="235"/>
        <end position="263"/>
    </location>
</feature>
<reference evidence="8" key="1">
    <citation type="journal article" date="2023" name="Mol. Phylogenet. Evol.">
        <title>Genome-scale phylogeny and comparative genomics of the fungal order Sordariales.</title>
        <authorList>
            <person name="Hensen N."/>
            <person name="Bonometti L."/>
            <person name="Westerberg I."/>
            <person name="Brannstrom I.O."/>
            <person name="Guillou S."/>
            <person name="Cros-Aarteil S."/>
            <person name="Calhoun S."/>
            <person name="Haridas S."/>
            <person name="Kuo A."/>
            <person name="Mondo S."/>
            <person name="Pangilinan J."/>
            <person name="Riley R."/>
            <person name="LaButti K."/>
            <person name="Andreopoulos B."/>
            <person name="Lipzen A."/>
            <person name="Chen C."/>
            <person name="Yan M."/>
            <person name="Daum C."/>
            <person name="Ng V."/>
            <person name="Clum A."/>
            <person name="Steindorff A."/>
            <person name="Ohm R.A."/>
            <person name="Martin F."/>
            <person name="Silar P."/>
            <person name="Natvig D.O."/>
            <person name="Lalanne C."/>
            <person name="Gautier V."/>
            <person name="Ament-Velasquez S.L."/>
            <person name="Kruys A."/>
            <person name="Hutchinson M.I."/>
            <person name="Powell A.J."/>
            <person name="Barry K."/>
            <person name="Miller A.N."/>
            <person name="Grigoriev I.V."/>
            <person name="Debuchy R."/>
            <person name="Gladieux P."/>
            <person name="Hiltunen Thoren M."/>
            <person name="Johannesson H."/>
        </authorList>
    </citation>
    <scope>NUCLEOTIDE SEQUENCE</scope>
    <source>
        <strain evidence="8">PSN293</strain>
    </source>
</reference>
<feature type="transmembrane region" description="Helical" evidence="7">
    <location>
        <begin position="378"/>
        <end position="397"/>
    </location>
</feature>
<feature type="transmembrane region" description="Helical" evidence="7">
    <location>
        <begin position="328"/>
        <end position="357"/>
    </location>
</feature>
<protein>
    <submittedName>
        <fullName evidence="8">Amino acid permease-domain-containing protein</fullName>
    </submittedName>
</protein>